<evidence type="ECO:0000256" key="1">
    <source>
        <dbReference type="SAM" id="MobiDB-lite"/>
    </source>
</evidence>
<name>A0A2V1DHD5_9PLEO</name>
<feature type="region of interest" description="Disordered" evidence="1">
    <location>
        <begin position="1"/>
        <end position="28"/>
    </location>
</feature>
<evidence type="ECO:0000313" key="2">
    <source>
        <dbReference type="EMBL" id="PVH97530.1"/>
    </source>
</evidence>
<dbReference type="AlphaFoldDB" id="A0A2V1DHD5"/>
<reference evidence="2 3" key="1">
    <citation type="journal article" date="2018" name="Sci. Rep.">
        <title>Comparative genomics provides insights into the lifestyle and reveals functional heterogeneity of dark septate endophytic fungi.</title>
        <authorList>
            <person name="Knapp D.G."/>
            <person name="Nemeth J.B."/>
            <person name="Barry K."/>
            <person name="Hainaut M."/>
            <person name="Henrissat B."/>
            <person name="Johnson J."/>
            <person name="Kuo A."/>
            <person name="Lim J.H.P."/>
            <person name="Lipzen A."/>
            <person name="Nolan M."/>
            <person name="Ohm R.A."/>
            <person name="Tamas L."/>
            <person name="Grigoriev I.V."/>
            <person name="Spatafora J.W."/>
            <person name="Nagy L.G."/>
            <person name="Kovacs G.M."/>
        </authorList>
    </citation>
    <scope>NUCLEOTIDE SEQUENCE [LARGE SCALE GENOMIC DNA]</scope>
    <source>
        <strain evidence="2 3">DSE2036</strain>
    </source>
</reference>
<keyword evidence="3" id="KW-1185">Reference proteome</keyword>
<proteinExistence type="predicted"/>
<organism evidence="2 3">
    <name type="scientific">Periconia macrospinosa</name>
    <dbReference type="NCBI Taxonomy" id="97972"/>
    <lineage>
        <taxon>Eukaryota</taxon>
        <taxon>Fungi</taxon>
        <taxon>Dikarya</taxon>
        <taxon>Ascomycota</taxon>
        <taxon>Pezizomycotina</taxon>
        <taxon>Dothideomycetes</taxon>
        <taxon>Pleosporomycetidae</taxon>
        <taxon>Pleosporales</taxon>
        <taxon>Massarineae</taxon>
        <taxon>Periconiaceae</taxon>
        <taxon>Periconia</taxon>
    </lineage>
</organism>
<accession>A0A2V1DHD5</accession>
<gene>
    <name evidence="2" type="ORF">DM02DRAFT_80480</name>
</gene>
<sequence>MQGWWGEGDGGKSNNHPSFLPTPELNPHPAVSKNKHPIPIIAPHPLFLKLLHLIHQLKLTRLLELLLKRNLPNTDPCSIQRQPASFTSIDIRWYVGWRHLHPFCNLSPTLTPRSRAMATLSSLSPPRSAAAAVALPPSFLKKLDMILKVDDDIDDDEGDGGEGEGEREKESGVRFIVTGFIRRVVGFDLVLVGVGRGVVGGVGSGILLDDRGDGDALVASGGVRKGFAIEGF</sequence>
<protein>
    <submittedName>
        <fullName evidence="2">Uncharacterized protein</fullName>
    </submittedName>
</protein>
<dbReference type="EMBL" id="KZ805434">
    <property type="protein sequence ID" value="PVH97530.1"/>
    <property type="molecule type" value="Genomic_DNA"/>
</dbReference>
<dbReference type="Proteomes" id="UP000244855">
    <property type="component" value="Unassembled WGS sequence"/>
</dbReference>
<evidence type="ECO:0000313" key="3">
    <source>
        <dbReference type="Proteomes" id="UP000244855"/>
    </source>
</evidence>